<dbReference type="STRING" id="1387277.SAMN06295998_11335"/>
<feature type="transmembrane region" description="Helical" evidence="9">
    <location>
        <begin position="384"/>
        <end position="410"/>
    </location>
</feature>
<gene>
    <name evidence="11" type="ORF">SAMN06295998_11335</name>
</gene>
<feature type="domain" description="CBS" evidence="10">
    <location>
        <begin position="200"/>
        <end position="256"/>
    </location>
</feature>
<dbReference type="InterPro" id="IPR000644">
    <property type="entry name" value="CBS_dom"/>
</dbReference>
<sequence>MPIYDRHSMGHLPSAHASKDTIATFLASAHAVDVATWIEQLPVAERSQQLLDVDPGRRANVFGKMSLAAQTDLAGTVAAADLARIVTRMDADDRADLFNHLAPDDQKALMAELDEADRADIRRLSVHGDRSVGALMTSDYAVLAEDMTAKDALAALGRQAPDTETIYRSYVLDESRHLMGSIRLHELVLADDMTPVAALMEADPISASSDASREDVAHLIARYDLLALPVVDADGILLGIVTHDDAADAMQAEMTEDFQKISTVLPFSQNMRQASIRLLYSKRIVWLALLVFGNLFSGAGIAYFEETILAYVSLVFFLPLLIDSSGNAGAQSATLMVRALATGDVVLKDWRDLIGRELFIAAALGATMALVVFPLGIWRGGSDVALVVGMTMFLVVIIGSLVGMSLPFLLSRLKLDPATASGPLVTTISDALGVLIYFSIATTMLSL</sequence>
<feature type="transmembrane region" description="Helical" evidence="9">
    <location>
        <begin position="358"/>
        <end position="378"/>
    </location>
</feature>
<keyword evidence="4 9" id="KW-0812">Transmembrane</keyword>
<dbReference type="GO" id="GO:0046872">
    <property type="term" value="F:metal ion binding"/>
    <property type="evidence" value="ECO:0007669"/>
    <property type="project" value="UniProtKB-KW"/>
</dbReference>
<dbReference type="NCBIfam" id="TIGR00400">
    <property type="entry name" value="mgtE"/>
    <property type="match status" value="1"/>
</dbReference>
<comment type="subcellular location">
    <subcellularLocation>
        <location evidence="9">Cell membrane</location>
        <topology evidence="9">Multi-pass membrane protein</topology>
    </subcellularLocation>
    <subcellularLocation>
        <location evidence="1">Membrane</location>
        <topology evidence="1">Multi-pass membrane protein</topology>
    </subcellularLocation>
</comment>
<comment type="subunit">
    <text evidence="9">Homodimer.</text>
</comment>
<accession>A0A1W2DF75</accession>
<dbReference type="SUPFAM" id="SSF54631">
    <property type="entry name" value="CBS-domain pair"/>
    <property type="match status" value="1"/>
</dbReference>
<feature type="transmembrane region" description="Helical" evidence="9">
    <location>
        <begin position="284"/>
        <end position="304"/>
    </location>
</feature>
<evidence type="ECO:0000256" key="7">
    <source>
        <dbReference type="ARBA" id="ARBA00023136"/>
    </source>
</evidence>
<dbReference type="InterPro" id="IPR046342">
    <property type="entry name" value="CBS_dom_sf"/>
</dbReference>
<evidence type="ECO:0000256" key="6">
    <source>
        <dbReference type="ARBA" id="ARBA00022989"/>
    </source>
</evidence>
<keyword evidence="9" id="KW-1003">Cell membrane</keyword>
<reference evidence="11 12" key="1">
    <citation type="submission" date="2017-04" db="EMBL/GenBank/DDBJ databases">
        <authorList>
            <person name="Afonso C.L."/>
            <person name="Miller P.J."/>
            <person name="Scott M.A."/>
            <person name="Spackman E."/>
            <person name="Goraichik I."/>
            <person name="Dimitrov K.M."/>
            <person name="Suarez D.L."/>
            <person name="Swayne D.E."/>
        </authorList>
    </citation>
    <scope>NUCLEOTIDE SEQUENCE [LARGE SCALE GENOMIC DNA]</scope>
    <source>
        <strain evidence="11 12">CGMCC 1.12644</strain>
    </source>
</reference>
<evidence type="ECO:0000256" key="3">
    <source>
        <dbReference type="ARBA" id="ARBA00022448"/>
    </source>
</evidence>
<dbReference type="CDD" id="cd04606">
    <property type="entry name" value="CBS_pair_Mg_transporter"/>
    <property type="match status" value="1"/>
</dbReference>
<dbReference type="PROSITE" id="PS51371">
    <property type="entry name" value="CBS"/>
    <property type="match status" value="1"/>
</dbReference>
<evidence type="ECO:0000313" key="11">
    <source>
        <dbReference type="EMBL" id="SMC95656.1"/>
    </source>
</evidence>
<dbReference type="SUPFAM" id="SSF161093">
    <property type="entry name" value="MgtE membrane domain-like"/>
    <property type="match status" value="1"/>
</dbReference>
<organism evidence="11 12">
    <name type="scientific">Primorskyibacter flagellatus</name>
    <dbReference type="NCBI Taxonomy" id="1387277"/>
    <lineage>
        <taxon>Bacteria</taxon>
        <taxon>Pseudomonadati</taxon>
        <taxon>Pseudomonadota</taxon>
        <taxon>Alphaproteobacteria</taxon>
        <taxon>Rhodobacterales</taxon>
        <taxon>Roseobacteraceae</taxon>
        <taxon>Primorskyibacter</taxon>
    </lineage>
</organism>
<dbReference type="SMART" id="SM00924">
    <property type="entry name" value="MgtE_N"/>
    <property type="match status" value="1"/>
</dbReference>
<comment type="similarity">
    <text evidence="2 9">Belongs to the SLC41A transporter family.</text>
</comment>
<keyword evidence="8" id="KW-0129">CBS domain</keyword>
<dbReference type="InterPro" id="IPR036739">
    <property type="entry name" value="SLC41_membr_dom_sf"/>
</dbReference>
<evidence type="ECO:0000256" key="5">
    <source>
        <dbReference type="ARBA" id="ARBA00022842"/>
    </source>
</evidence>
<dbReference type="Pfam" id="PF01769">
    <property type="entry name" value="MgtE"/>
    <property type="match status" value="1"/>
</dbReference>
<protein>
    <recommendedName>
        <fullName evidence="9">Magnesium transporter MgtE</fullName>
    </recommendedName>
</protein>
<keyword evidence="6 9" id="KW-1133">Transmembrane helix</keyword>
<dbReference type="Gene3D" id="1.25.60.10">
    <property type="entry name" value="MgtE N-terminal domain-like"/>
    <property type="match status" value="1"/>
</dbReference>
<evidence type="ECO:0000256" key="8">
    <source>
        <dbReference type="PROSITE-ProRule" id="PRU00703"/>
    </source>
</evidence>
<evidence type="ECO:0000259" key="10">
    <source>
        <dbReference type="PROSITE" id="PS51371"/>
    </source>
</evidence>
<dbReference type="InterPro" id="IPR038076">
    <property type="entry name" value="MgtE_N_sf"/>
</dbReference>
<evidence type="ECO:0000313" key="12">
    <source>
        <dbReference type="Proteomes" id="UP000192330"/>
    </source>
</evidence>
<dbReference type="Gene3D" id="1.10.357.20">
    <property type="entry name" value="SLC41 divalent cation transporters, integral membrane domain"/>
    <property type="match status" value="1"/>
</dbReference>
<evidence type="ECO:0000256" key="9">
    <source>
        <dbReference type="RuleBase" id="RU362011"/>
    </source>
</evidence>
<proteinExistence type="inferred from homology"/>
<dbReference type="AlphaFoldDB" id="A0A1W2DF75"/>
<dbReference type="PANTHER" id="PTHR43773:SF1">
    <property type="entry name" value="MAGNESIUM TRANSPORTER MGTE"/>
    <property type="match status" value="1"/>
</dbReference>
<keyword evidence="3 9" id="KW-0813">Transport</keyword>
<dbReference type="GO" id="GO:0005886">
    <property type="term" value="C:plasma membrane"/>
    <property type="evidence" value="ECO:0007669"/>
    <property type="project" value="UniProtKB-SubCell"/>
</dbReference>
<keyword evidence="5 9" id="KW-0460">Magnesium</keyword>
<dbReference type="InterPro" id="IPR006669">
    <property type="entry name" value="MgtE_transporter"/>
</dbReference>
<dbReference type="Pfam" id="PF03448">
    <property type="entry name" value="MgtE_N"/>
    <property type="match status" value="1"/>
</dbReference>
<name>A0A1W2DF75_9RHOB</name>
<keyword evidence="7 9" id="KW-0472">Membrane</keyword>
<dbReference type="InterPro" id="IPR006667">
    <property type="entry name" value="SLC41_membr_dom"/>
</dbReference>
<dbReference type="SUPFAM" id="SSF158791">
    <property type="entry name" value="MgtE N-terminal domain-like"/>
    <property type="match status" value="1"/>
</dbReference>
<feature type="transmembrane region" description="Helical" evidence="9">
    <location>
        <begin position="310"/>
        <end position="330"/>
    </location>
</feature>
<evidence type="ECO:0000256" key="4">
    <source>
        <dbReference type="ARBA" id="ARBA00022692"/>
    </source>
</evidence>
<dbReference type="GO" id="GO:0015095">
    <property type="term" value="F:magnesium ion transmembrane transporter activity"/>
    <property type="evidence" value="ECO:0007669"/>
    <property type="project" value="UniProtKB-UniRule"/>
</dbReference>
<comment type="function">
    <text evidence="9">Acts as a magnesium transporter.</text>
</comment>
<dbReference type="SMART" id="SM00116">
    <property type="entry name" value="CBS"/>
    <property type="match status" value="1"/>
</dbReference>
<dbReference type="Pfam" id="PF00571">
    <property type="entry name" value="CBS"/>
    <property type="match status" value="2"/>
</dbReference>
<feature type="transmembrane region" description="Helical" evidence="9">
    <location>
        <begin position="422"/>
        <end position="445"/>
    </location>
</feature>
<dbReference type="PANTHER" id="PTHR43773">
    <property type="entry name" value="MAGNESIUM TRANSPORTER MGTE"/>
    <property type="match status" value="1"/>
</dbReference>
<keyword evidence="12" id="KW-1185">Reference proteome</keyword>
<dbReference type="Gene3D" id="3.10.580.10">
    <property type="entry name" value="CBS-domain"/>
    <property type="match status" value="1"/>
</dbReference>
<evidence type="ECO:0000256" key="2">
    <source>
        <dbReference type="ARBA" id="ARBA00009749"/>
    </source>
</evidence>
<dbReference type="EMBL" id="FWYD01000013">
    <property type="protein sequence ID" value="SMC95656.1"/>
    <property type="molecule type" value="Genomic_DNA"/>
</dbReference>
<keyword evidence="9" id="KW-0479">Metal-binding</keyword>
<evidence type="ECO:0000256" key="1">
    <source>
        <dbReference type="ARBA" id="ARBA00004141"/>
    </source>
</evidence>
<dbReference type="InterPro" id="IPR006668">
    <property type="entry name" value="Mg_transptr_MgtE_intracell_dom"/>
</dbReference>
<dbReference type="Proteomes" id="UP000192330">
    <property type="component" value="Unassembled WGS sequence"/>
</dbReference>